<comment type="caution">
    <text evidence="4">The sequence shown here is derived from an EMBL/GenBank/DDBJ whole genome shotgun (WGS) entry which is preliminary data.</text>
</comment>
<dbReference type="CDD" id="cd06551">
    <property type="entry name" value="LPLAT"/>
    <property type="match status" value="1"/>
</dbReference>
<dbReference type="SMART" id="SM00563">
    <property type="entry name" value="PlsC"/>
    <property type="match status" value="1"/>
</dbReference>
<feature type="domain" description="Phospholipid/glycerol acyltransferase" evidence="3">
    <location>
        <begin position="41"/>
        <end position="157"/>
    </location>
</feature>
<dbReference type="PANTHER" id="PTHR10434">
    <property type="entry name" value="1-ACYL-SN-GLYCEROL-3-PHOSPHATE ACYLTRANSFERASE"/>
    <property type="match status" value="1"/>
</dbReference>
<dbReference type="InterPro" id="IPR002123">
    <property type="entry name" value="Plipid/glycerol_acylTrfase"/>
</dbReference>
<dbReference type="Proteomes" id="UP001230807">
    <property type="component" value="Unassembled WGS sequence"/>
</dbReference>
<organism evidence="4 5">
    <name type="scientific">Exiguobacterium mexicanum</name>
    <dbReference type="NCBI Taxonomy" id="340146"/>
    <lineage>
        <taxon>Bacteria</taxon>
        <taxon>Bacillati</taxon>
        <taxon>Bacillota</taxon>
        <taxon>Bacilli</taxon>
        <taxon>Bacillales</taxon>
        <taxon>Bacillales Family XII. Incertae Sedis</taxon>
        <taxon>Exiguobacterium</taxon>
    </lineage>
</organism>
<dbReference type="SUPFAM" id="SSF69593">
    <property type="entry name" value="Glycerol-3-phosphate (1)-acyltransferase"/>
    <property type="match status" value="1"/>
</dbReference>
<sequence>MIEASKKKWFNNLFSTFVKERQIRPFFHTIHVRADDVPTPGLFLSTHSSWWDGMILLMLNEYYLRHDVHVLMDEDGLRRFPFFRHLGAFSIKKGKLSDVRASLDYANRLLLAGKSVWVFPQGREYPQEHRPLEIGSGATMLIHNPEVRLCAIYYTFASHAAPLVYVRFRNHTVVSKTRRDQKQELAKALERLYDDTRDDVIAQSDRYIELFPPKRSLADWTEHVLQLGRGRS</sequence>
<proteinExistence type="predicted"/>
<protein>
    <submittedName>
        <fullName evidence="4">Lysophospholipid acyltransferase family protein</fullName>
    </submittedName>
</protein>
<evidence type="ECO:0000256" key="1">
    <source>
        <dbReference type="ARBA" id="ARBA00022679"/>
    </source>
</evidence>
<keyword evidence="2 4" id="KW-0012">Acyltransferase</keyword>
<reference evidence="4 5" key="1">
    <citation type="submission" date="2023-06" db="EMBL/GenBank/DDBJ databases">
        <title>Influencing factors and mechanism of Cr(VI) reduction by facultative anaerobic Exiguobacterium sp. PY14.</title>
        <authorList>
            <person name="Zou L."/>
        </authorList>
    </citation>
    <scope>NUCLEOTIDE SEQUENCE [LARGE SCALE GENOMIC DNA]</scope>
    <source>
        <strain evidence="4 5">PY14</strain>
    </source>
</reference>
<dbReference type="GO" id="GO:0016746">
    <property type="term" value="F:acyltransferase activity"/>
    <property type="evidence" value="ECO:0007669"/>
    <property type="project" value="UniProtKB-KW"/>
</dbReference>
<name>A0ABT7MJ60_9BACL</name>
<dbReference type="PANTHER" id="PTHR10434:SF11">
    <property type="entry name" value="1-ACYL-SN-GLYCEROL-3-PHOSPHATE ACYLTRANSFERASE"/>
    <property type="match status" value="1"/>
</dbReference>
<gene>
    <name evidence="4" type="ORF">QR695_00410</name>
</gene>
<dbReference type="EMBL" id="JASWER010000001">
    <property type="protein sequence ID" value="MDL5375457.1"/>
    <property type="molecule type" value="Genomic_DNA"/>
</dbReference>
<evidence type="ECO:0000313" key="4">
    <source>
        <dbReference type="EMBL" id="MDL5375457.1"/>
    </source>
</evidence>
<dbReference type="Pfam" id="PF01553">
    <property type="entry name" value="Acyltransferase"/>
    <property type="match status" value="1"/>
</dbReference>
<keyword evidence="1" id="KW-0808">Transferase</keyword>
<dbReference type="RefSeq" id="WP_029595951.1">
    <property type="nucleotide sequence ID" value="NZ_CP183077.1"/>
</dbReference>
<evidence type="ECO:0000313" key="5">
    <source>
        <dbReference type="Proteomes" id="UP001230807"/>
    </source>
</evidence>
<evidence type="ECO:0000259" key="3">
    <source>
        <dbReference type="SMART" id="SM00563"/>
    </source>
</evidence>
<evidence type="ECO:0000256" key="2">
    <source>
        <dbReference type="ARBA" id="ARBA00023315"/>
    </source>
</evidence>
<accession>A0ABT7MJ60</accession>
<keyword evidence="5" id="KW-1185">Reference proteome</keyword>